<dbReference type="EC" id="5.4.99.25" evidence="5"/>
<dbReference type="PANTHER" id="PTHR13767">
    <property type="entry name" value="TRNA-PSEUDOURIDINE SYNTHASE"/>
    <property type="match status" value="1"/>
</dbReference>
<dbReference type="InterPro" id="IPR002501">
    <property type="entry name" value="PsdUridine_synth_N"/>
</dbReference>
<comment type="catalytic activity">
    <reaction evidence="1 5">
        <text>uridine(55) in tRNA = pseudouridine(55) in tRNA</text>
        <dbReference type="Rhea" id="RHEA:42532"/>
        <dbReference type="Rhea" id="RHEA-COMP:10101"/>
        <dbReference type="Rhea" id="RHEA-COMP:10102"/>
        <dbReference type="ChEBI" id="CHEBI:65314"/>
        <dbReference type="ChEBI" id="CHEBI:65315"/>
        <dbReference type="EC" id="5.4.99.25"/>
    </reaction>
</comment>
<evidence type="ECO:0000259" key="8">
    <source>
        <dbReference type="Pfam" id="PF16198"/>
    </source>
</evidence>
<evidence type="ECO:0000259" key="6">
    <source>
        <dbReference type="Pfam" id="PF01509"/>
    </source>
</evidence>
<evidence type="ECO:0000256" key="1">
    <source>
        <dbReference type="ARBA" id="ARBA00000385"/>
    </source>
</evidence>
<proteinExistence type="inferred from homology"/>
<sequence length="337" mass="35636">MAGTTAGESGLLIIDKPQGVTSHDLVAAARGALHMRKVGHAGTLDPMATGVLVVGFGNATRLLNIIVEHTKTYSATVRFGQRTTTDDADGEVVPGAIAGPLPDLDAVREAVAQSFTGRIEQVPNAYSAIKINGRRAYDLARAGAEVELKARTVTVSRFDVLGTRAATAADGTPVLDMDVEVECSAGTYIRALARDLGELFGCGAHLTRLRREAVGAFRADDPRVVHAHVESRTYTNREGEQVTRNRAVFDETGPALLSHALPMFDAVRGALPIVDVGEGEARDLRFGRRIACPAHVEPGVPCAAVVPETCDVVAIVERANARELQPLTVFPAPASAH</sequence>
<evidence type="ECO:0000256" key="4">
    <source>
        <dbReference type="ARBA" id="ARBA00023235"/>
    </source>
</evidence>
<name>A0A4Q5AC05_9BIFI</name>
<evidence type="ECO:0000256" key="5">
    <source>
        <dbReference type="HAMAP-Rule" id="MF_01080"/>
    </source>
</evidence>
<comment type="similarity">
    <text evidence="2 5">Belongs to the pseudouridine synthase TruB family. Type 1 subfamily.</text>
</comment>
<gene>
    <name evidence="5" type="primary">truB</name>
    <name evidence="9" type="ORF">PG2054B_0443</name>
</gene>
<protein>
    <recommendedName>
        <fullName evidence="5">tRNA pseudouridine synthase B</fullName>
        <ecNumber evidence="5">5.4.99.25</ecNumber>
    </recommendedName>
    <alternativeName>
        <fullName evidence="5">tRNA pseudouridine(55) synthase</fullName>
        <shortName evidence="5">Psi55 synthase</shortName>
    </alternativeName>
    <alternativeName>
        <fullName evidence="5">tRNA pseudouridylate synthase</fullName>
    </alternativeName>
    <alternativeName>
        <fullName evidence="5">tRNA-uridine isomerase</fullName>
    </alternativeName>
</protein>
<dbReference type="Gene3D" id="2.30.130.10">
    <property type="entry name" value="PUA domain"/>
    <property type="match status" value="1"/>
</dbReference>
<dbReference type="EMBL" id="RYUN01000006">
    <property type="protein sequence ID" value="RYQ21961.1"/>
    <property type="molecule type" value="Genomic_DNA"/>
</dbReference>
<dbReference type="SUPFAM" id="SSF55120">
    <property type="entry name" value="Pseudouridine synthase"/>
    <property type="match status" value="1"/>
</dbReference>
<dbReference type="HAMAP" id="MF_01080">
    <property type="entry name" value="TruB_bact"/>
    <property type="match status" value="1"/>
</dbReference>
<dbReference type="PANTHER" id="PTHR13767:SF2">
    <property type="entry name" value="PSEUDOURIDYLATE SYNTHASE TRUB1"/>
    <property type="match status" value="1"/>
</dbReference>
<dbReference type="InterPro" id="IPR020103">
    <property type="entry name" value="PsdUridine_synth_cat_dom_sf"/>
</dbReference>
<dbReference type="GO" id="GO:1990481">
    <property type="term" value="P:mRNA pseudouridine synthesis"/>
    <property type="evidence" value="ECO:0007669"/>
    <property type="project" value="TreeGrafter"/>
</dbReference>
<dbReference type="GO" id="GO:0160148">
    <property type="term" value="F:tRNA pseudouridine(55) synthase activity"/>
    <property type="evidence" value="ECO:0007669"/>
    <property type="project" value="UniProtKB-EC"/>
</dbReference>
<evidence type="ECO:0000313" key="10">
    <source>
        <dbReference type="Proteomes" id="UP000294221"/>
    </source>
</evidence>
<dbReference type="InterPro" id="IPR015225">
    <property type="entry name" value="tRNA_psdUridine_synth_fam2_C"/>
</dbReference>
<feature type="active site" description="Nucleophile" evidence="5">
    <location>
        <position position="45"/>
    </location>
</feature>
<dbReference type="AlphaFoldDB" id="A0A4Q5AC05"/>
<dbReference type="InterPro" id="IPR032819">
    <property type="entry name" value="TruB_C"/>
</dbReference>
<dbReference type="CDD" id="cd02573">
    <property type="entry name" value="PseudoU_synth_EcTruB"/>
    <property type="match status" value="1"/>
</dbReference>
<evidence type="ECO:0000313" key="9">
    <source>
        <dbReference type="EMBL" id="RYQ21961.1"/>
    </source>
</evidence>
<dbReference type="Pfam" id="PF09142">
    <property type="entry name" value="TruB_C"/>
    <property type="match status" value="1"/>
</dbReference>
<keyword evidence="4 5" id="KW-0413">Isomerase</keyword>
<evidence type="ECO:0000256" key="3">
    <source>
        <dbReference type="ARBA" id="ARBA00022694"/>
    </source>
</evidence>
<evidence type="ECO:0000259" key="7">
    <source>
        <dbReference type="Pfam" id="PF09142"/>
    </source>
</evidence>
<dbReference type="InterPro" id="IPR014780">
    <property type="entry name" value="tRNA_psdUridine_synth_TruB"/>
</dbReference>
<dbReference type="Pfam" id="PF16198">
    <property type="entry name" value="TruB_C_2"/>
    <property type="match status" value="1"/>
</dbReference>
<feature type="domain" description="tRNA pseudouridine synthase II TruB subfamily 2 C-terminal" evidence="7">
    <location>
        <begin position="272"/>
        <end position="331"/>
    </location>
</feature>
<comment type="caution">
    <text evidence="9">The sequence shown here is derived from an EMBL/GenBank/DDBJ whole genome shotgun (WGS) entry which is preliminary data.</text>
</comment>
<comment type="function">
    <text evidence="5">Responsible for synthesis of pseudouridine from uracil-55 in the psi GC loop of transfer RNAs.</text>
</comment>
<dbReference type="InterPro" id="IPR036974">
    <property type="entry name" value="PUA_sf"/>
</dbReference>
<dbReference type="NCBIfam" id="TIGR00431">
    <property type="entry name" value="TruB"/>
    <property type="match status" value="1"/>
</dbReference>
<feature type="domain" description="Pseudouridine synthase II N-terminal" evidence="6">
    <location>
        <begin position="31"/>
        <end position="189"/>
    </location>
</feature>
<dbReference type="Gene3D" id="3.30.2350.10">
    <property type="entry name" value="Pseudouridine synthase"/>
    <property type="match status" value="1"/>
</dbReference>
<keyword evidence="3 5" id="KW-0819">tRNA processing</keyword>
<accession>A0A4Q5AC05</accession>
<dbReference type="GO" id="GO:0031119">
    <property type="term" value="P:tRNA pseudouridine synthesis"/>
    <property type="evidence" value="ECO:0007669"/>
    <property type="project" value="UniProtKB-UniRule"/>
</dbReference>
<dbReference type="Pfam" id="PF01509">
    <property type="entry name" value="TruB_N"/>
    <property type="match status" value="1"/>
</dbReference>
<reference evidence="9 10" key="1">
    <citation type="submission" date="2018-12" db="EMBL/GenBank/DDBJ databases">
        <title>Unveiling genomic diversity among members of the Bifidobacterium pseudolongum species, a widely distributed gut commensal of the animal kingdom.</title>
        <authorList>
            <person name="Lugli G.A."/>
            <person name="Duranti S."/>
            <person name="Albert K."/>
            <person name="Mancabelli L."/>
            <person name="Napoli S."/>
            <person name="Viappiani A."/>
            <person name="Anzalone R."/>
            <person name="Longhi G."/>
            <person name="Milani C."/>
            <person name="Turroni F."/>
            <person name="Alessandri G."/>
            <person name="Sela D.A."/>
            <person name="Van Sinderen D."/>
            <person name="Ventura M."/>
        </authorList>
    </citation>
    <scope>NUCLEOTIDE SEQUENCE [LARGE SCALE GENOMIC DNA]</scope>
    <source>
        <strain evidence="9 10">2054B</strain>
    </source>
</reference>
<dbReference type="GO" id="GO:0003723">
    <property type="term" value="F:RNA binding"/>
    <property type="evidence" value="ECO:0007669"/>
    <property type="project" value="InterPro"/>
</dbReference>
<feature type="domain" description="tRNA pseudouridylate synthase B C-terminal" evidence="8">
    <location>
        <begin position="190"/>
        <end position="234"/>
    </location>
</feature>
<evidence type="ECO:0000256" key="2">
    <source>
        <dbReference type="ARBA" id="ARBA00005642"/>
    </source>
</evidence>
<dbReference type="Proteomes" id="UP000294221">
    <property type="component" value="Unassembled WGS sequence"/>
</dbReference>
<organism evidence="9 10">
    <name type="scientific">Bifidobacterium pseudolongum subsp. pseudolongum</name>
    <dbReference type="NCBI Taxonomy" id="31954"/>
    <lineage>
        <taxon>Bacteria</taxon>
        <taxon>Bacillati</taxon>
        <taxon>Actinomycetota</taxon>
        <taxon>Actinomycetes</taxon>
        <taxon>Bifidobacteriales</taxon>
        <taxon>Bifidobacteriaceae</taxon>
        <taxon>Bifidobacterium</taxon>
    </lineage>
</organism>
<dbReference type="RefSeq" id="WP_101428341.1">
    <property type="nucleotide sequence ID" value="NZ_PCHF01000002.1"/>
</dbReference>